<gene>
    <name evidence="1" type="ORF">CITCOLO1_LOCUS18680</name>
</gene>
<reference evidence="1 2" key="1">
    <citation type="submission" date="2024-03" db="EMBL/GenBank/DDBJ databases">
        <authorList>
            <person name="Gkanogiannis A."/>
            <person name="Becerra Lopez-Lavalle L."/>
        </authorList>
    </citation>
    <scope>NUCLEOTIDE SEQUENCE [LARGE SCALE GENOMIC DNA]</scope>
</reference>
<organism evidence="1 2">
    <name type="scientific">Citrullus colocynthis</name>
    <name type="common">colocynth</name>
    <dbReference type="NCBI Taxonomy" id="252529"/>
    <lineage>
        <taxon>Eukaryota</taxon>
        <taxon>Viridiplantae</taxon>
        <taxon>Streptophyta</taxon>
        <taxon>Embryophyta</taxon>
        <taxon>Tracheophyta</taxon>
        <taxon>Spermatophyta</taxon>
        <taxon>Magnoliopsida</taxon>
        <taxon>eudicotyledons</taxon>
        <taxon>Gunneridae</taxon>
        <taxon>Pentapetalae</taxon>
        <taxon>rosids</taxon>
        <taxon>fabids</taxon>
        <taxon>Cucurbitales</taxon>
        <taxon>Cucurbitaceae</taxon>
        <taxon>Benincaseae</taxon>
        <taxon>Citrullus</taxon>
    </lineage>
</organism>
<name>A0ABP0Z0M4_9ROSI</name>
<sequence length="106" mass="11918">MTLEFDFWEMNVDVVCYIKLVEKWAIEKLCSISGPVCLSPPLIVKSNRLELINVANHVGCDLSKLSSLMEEIASLFDVVWVCVFHLVPQKRKWGNASSCSCNNGVK</sequence>
<evidence type="ECO:0000313" key="1">
    <source>
        <dbReference type="EMBL" id="CAK9326338.1"/>
    </source>
</evidence>
<proteinExistence type="predicted"/>
<dbReference type="EMBL" id="OZ021741">
    <property type="protein sequence ID" value="CAK9326338.1"/>
    <property type="molecule type" value="Genomic_DNA"/>
</dbReference>
<protein>
    <submittedName>
        <fullName evidence="1">Uncharacterized protein</fullName>
    </submittedName>
</protein>
<accession>A0ABP0Z0M4</accession>
<keyword evidence="2" id="KW-1185">Reference proteome</keyword>
<dbReference type="Proteomes" id="UP001642487">
    <property type="component" value="Chromosome 7"/>
</dbReference>
<evidence type="ECO:0000313" key="2">
    <source>
        <dbReference type="Proteomes" id="UP001642487"/>
    </source>
</evidence>